<gene>
    <name evidence="5" type="ORF">GOZ95_26735</name>
    <name evidence="4" type="ORF">IEI95_007245</name>
</gene>
<dbReference type="SUPFAM" id="SSF53697">
    <property type="entry name" value="SIS domain"/>
    <property type="match status" value="1"/>
</dbReference>
<protein>
    <submittedName>
        <fullName evidence="4">SIS domain-containing protein</fullName>
    </submittedName>
</protein>
<dbReference type="PANTHER" id="PTHR10937">
    <property type="entry name" value="GLUCOSAMINE--FRUCTOSE-6-PHOSPHATE AMINOTRANSFERASE, ISOMERIZING"/>
    <property type="match status" value="1"/>
</dbReference>
<dbReference type="Gene3D" id="3.40.50.10490">
    <property type="entry name" value="Glucose-6-phosphate isomerase like protein, domain 1"/>
    <property type="match status" value="2"/>
</dbReference>
<keyword evidence="1" id="KW-0808">Transferase</keyword>
<dbReference type="InterPro" id="IPR001347">
    <property type="entry name" value="SIS_dom"/>
</dbReference>
<dbReference type="CDD" id="cd05009">
    <property type="entry name" value="SIS_GlmS_GlmD_2"/>
    <property type="match status" value="1"/>
</dbReference>
<dbReference type="InterPro" id="IPR046348">
    <property type="entry name" value="SIS_dom_sf"/>
</dbReference>
<dbReference type="Proteomes" id="UP000655037">
    <property type="component" value="Unassembled WGS sequence"/>
</dbReference>
<dbReference type="GO" id="GO:1901135">
    <property type="term" value="P:carbohydrate derivative metabolic process"/>
    <property type="evidence" value="ECO:0007669"/>
    <property type="project" value="InterPro"/>
</dbReference>
<dbReference type="CDD" id="cd05008">
    <property type="entry name" value="SIS_GlmS_GlmD_1"/>
    <property type="match status" value="1"/>
</dbReference>
<accession>A0AAE2RAG8</accession>
<name>A0AAE2RAG8_AGRVI</name>
<proteinExistence type="predicted"/>
<organism evidence="4 7">
    <name type="scientific">Agrobacterium vitis</name>
    <name type="common">Rhizobium vitis</name>
    <dbReference type="NCBI Taxonomy" id="373"/>
    <lineage>
        <taxon>Bacteria</taxon>
        <taxon>Pseudomonadati</taxon>
        <taxon>Pseudomonadota</taxon>
        <taxon>Alphaproteobacteria</taxon>
        <taxon>Hyphomicrobiales</taxon>
        <taxon>Rhizobiaceae</taxon>
        <taxon>Rhizobium/Agrobacterium group</taxon>
        <taxon>Agrobacterium</taxon>
    </lineage>
</organism>
<dbReference type="Proteomes" id="UP000436692">
    <property type="component" value="Unassembled WGS sequence"/>
</dbReference>
<dbReference type="EMBL" id="JACXXJ020000003">
    <property type="protein sequence ID" value="MBF2714059.1"/>
    <property type="molecule type" value="Genomic_DNA"/>
</dbReference>
<keyword evidence="2" id="KW-0677">Repeat</keyword>
<evidence type="ECO:0000256" key="2">
    <source>
        <dbReference type="ARBA" id="ARBA00022737"/>
    </source>
</evidence>
<feature type="domain" description="SIS" evidence="3">
    <location>
        <begin position="194"/>
        <end position="325"/>
    </location>
</feature>
<feature type="domain" description="SIS" evidence="3">
    <location>
        <begin position="30"/>
        <end position="173"/>
    </location>
</feature>
<evidence type="ECO:0000256" key="1">
    <source>
        <dbReference type="ARBA" id="ARBA00022576"/>
    </source>
</evidence>
<dbReference type="AlphaFoldDB" id="A0AAE2RAG8"/>
<dbReference type="GO" id="GO:0097367">
    <property type="term" value="F:carbohydrate derivative binding"/>
    <property type="evidence" value="ECO:0007669"/>
    <property type="project" value="InterPro"/>
</dbReference>
<sequence>MTTQMYQEIMEIPSAIASLIERSGAELKQVGKTFEKLNPAAIVTIARGSSDHAAHFLKYAIELNVGIPVASLGPSLVSVYNARLKLDRCGALAISQSGKSPDIVTLAEAVRNGGAYTVAVLNTIQSPLANASTVAVDIAAGPETAVAATKSFVNSVVAGLLLIAAWTDDEKLERAVKSLPEHLSNGSDAKWPELAAALEGQQSCYIIGRGPSVAIAAEAALKCKETCELHAEVYSSAELMHGPVSLVSPKFPILAFAARDLGEGSVCAVADQLASKRANVFVTSENAEVATRLPFIATGHPLTDALAQIVPFYRFVETLARQRGLNPDAPPALMKVTETL</sequence>
<dbReference type="PANTHER" id="PTHR10937:SF8">
    <property type="entry name" value="AMINOTRANSFERASE-RELATED"/>
    <property type="match status" value="1"/>
</dbReference>
<keyword evidence="1" id="KW-0032">Aminotransferase</keyword>
<dbReference type="Pfam" id="PF01380">
    <property type="entry name" value="SIS"/>
    <property type="match status" value="2"/>
</dbReference>
<dbReference type="EMBL" id="WPHM01000028">
    <property type="protein sequence ID" value="MUZ61018.1"/>
    <property type="molecule type" value="Genomic_DNA"/>
</dbReference>
<dbReference type="GO" id="GO:0008483">
    <property type="term" value="F:transaminase activity"/>
    <property type="evidence" value="ECO:0007669"/>
    <property type="project" value="UniProtKB-KW"/>
</dbReference>
<dbReference type="InterPro" id="IPR035466">
    <property type="entry name" value="GlmS/AgaS_SIS"/>
</dbReference>
<evidence type="ECO:0000259" key="3">
    <source>
        <dbReference type="PROSITE" id="PS51464"/>
    </source>
</evidence>
<reference evidence="4" key="2">
    <citation type="submission" date="2020-11" db="EMBL/GenBank/DDBJ databases">
        <title>Agrobacterium vitis strain K377 genome.</title>
        <authorList>
            <person name="Xi H."/>
        </authorList>
    </citation>
    <scope>NUCLEOTIDE SEQUENCE</scope>
    <source>
        <strain evidence="4">K377</strain>
    </source>
</reference>
<comment type="caution">
    <text evidence="4">The sequence shown here is derived from an EMBL/GenBank/DDBJ whole genome shotgun (WGS) entry which is preliminary data.</text>
</comment>
<evidence type="ECO:0000313" key="5">
    <source>
        <dbReference type="EMBL" id="MUZ61018.1"/>
    </source>
</evidence>
<dbReference type="RefSeq" id="WP_156551577.1">
    <property type="nucleotide sequence ID" value="NZ_JABAEJ010000027.1"/>
</dbReference>
<evidence type="ECO:0000313" key="4">
    <source>
        <dbReference type="EMBL" id="MBF2714059.1"/>
    </source>
</evidence>
<evidence type="ECO:0000313" key="6">
    <source>
        <dbReference type="Proteomes" id="UP000436692"/>
    </source>
</evidence>
<evidence type="ECO:0000313" key="7">
    <source>
        <dbReference type="Proteomes" id="UP000655037"/>
    </source>
</evidence>
<dbReference type="InterPro" id="IPR035490">
    <property type="entry name" value="GlmS/FrlB_SIS"/>
</dbReference>
<dbReference type="PROSITE" id="PS51464">
    <property type="entry name" value="SIS"/>
    <property type="match status" value="2"/>
</dbReference>
<reference evidence="5 6" key="1">
    <citation type="submission" date="2019-12" db="EMBL/GenBank/DDBJ databases">
        <title>Whole-genome sequencing of Allorhizobium vitis.</title>
        <authorList>
            <person name="Gan H.M."/>
            <person name="Szegedi E."/>
            <person name="Burr T."/>
            <person name="Savka M.A."/>
        </authorList>
    </citation>
    <scope>NUCLEOTIDE SEQUENCE [LARGE SCALE GENOMIC DNA]</scope>
    <source>
        <strain evidence="5 6">CG989</strain>
    </source>
</reference>